<keyword evidence="1" id="KW-1133">Transmembrane helix</keyword>
<feature type="transmembrane region" description="Helical" evidence="1">
    <location>
        <begin position="179"/>
        <end position="207"/>
    </location>
</feature>
<evidence type="ECO:0000313" key="5">
    <source>
        <dbReference type="Proteomes" id="UP000297963"/>
    </source>
</evidence>
<dbReference type="RefSeq" id="WP_092452568.1">
    <property type="nucleotide sequence ID" value="NZ_BKAC01000026.1"/>
</dbReference>
<feature type="transmembrane region" description="Helical" evidence="1">
    <location>
        <begin position="214"/>
        <end position="235"/>
    </location>
</feature>
<keyword evidence="1" id="KW-0812">Transmembrane</keyword>
<evidence type="ECO:0000313" key="3">
    <source>
        <dbReference type="EMBL" id="TFB81517.1"/>
    </source>
</evidence>
<evidence type="ECO:0008006" key="6">
    <source>
        <dbReference type="Google" id="ProtNLM"/>
    </source>
</evidence>
<organism evidence="3 5">
    <name type="scientific">Cryobacterium levicorallinum</name>
    <dbReference type="NCBI Taxonomy" id="995038"/>
    <lineage>
        <taxon>Bacteria</taxon>
        <taxon>Bacillati</taxon>
        <taxon>Actinomycetota</taxon>
        <taxon>Actinomycetes</taxon>
        <taxon>Micrococcales</taxon>
        <taxon>Microbacteriaceae</taxon>
        <taxon>Cryobacterium</taxon>
    </lineage>
</organism>
<feature type="transmembrane region" description="Helical" evidence="1">
    <location>
        <begin position="33"/>
        <end position="55"/>
    </location>
</feature>
<dbReference type="AlphaFoldDB" id="A0A1I3E0J0"/>
<dbReference type="EMBL" id="FOPW01000022">
    <property type="protein sequence ID" value="SFH92465.1"/>
    <property type="molecule type" value="Genomic_DNA"/>
</dbReference>
<dbReference type="EMBL" id="SOFE01000030">
    <property type="protein sequence ID" value="TFB81517.1"/>
    <property type="molecule type" value="Genomic_DNA"/>
</dbReference>
<feature type="transmembrane region" description="Helical" evidence="1">
    <location>
        <begin position="300"/>
        <end position="321"/>
    </location>
</feature>
<feature type="transmembrane region" description="Helical" evidence="1">
    <location>
        <begin position="328"/>
        <end position="349"/>
    </location>
</feature>
<keyword evidence="4" id="KW-1185">Reference proteome</keyword>
<keyword evidence="1" id="KW-0472">Membrane</keyword>
<accession>A0A1I3E0J0</accession>
<protein>
    <recommendedName>
        <fullName evidence="6">Glycosyltransferase RgtA/B/C/D-like domain-containing protein</fullName>
    </recommendedName>
</protein>
<feature type="transmembrane region" description="Helical" evidence="1">
    <location>
        <begin position="128"/>
        <end position="148"/>
    </location>
</feature>
<gene>
    <name evidence="3" type="ORF">E3O11_16590</name>
    <name evidence="2" type="ORF">SAMN05216274_1227</name>
</gene>
<reference evidence="2 4" key="1">
    <citation type="submission" date="2016-10" db="EMBL/GenBank/DDBJ databases">
        <authorList>
            <person name="Varghese N."/>
            <person name="Submissions S."/>
        </authorList>
    </citation>
    <scope>NUCLEOTIDE SEQUENCE [LARGE SCALE GENOMIC DNA]</scope>
    <source>
        <strain evidence="2 4">GMCC 1.11211</strain>
    </source>
</reference>
<reference evidence="3 5" key="2">
    <citation type="submission" date="2019-03" db="EMBL/GenBank/DDBJ databases">
        <title>Genomics of glacier-inhabiting Cryobacterium strains.</title>
        <authorList>
            <person name="Liu Q."/>
            <person name="Xin Y.-H."/>
        </authorList>
    </citation>
    <scope>NUCLEOTIDE SEQUENCE [LARGE SCALE GENOMIC DNA]</scope>
    <source>
        <strain evidence="3 5">Hh34</strain>
    </source>
</reference>
<feature type="transmembrane region" description="Helical" evidence="1">
    <location>
        <begin position="155"/>
        <end position="173"/>
    </location>
</feature>
<dbReference type="Proteomes" id="UP000297963">
    <property type="component" value="Unassembled WGS sequence"/>
</dbReference>
<sequence length="396" mass="41617">MTFIATLAIATFIVVGLGTVTLAGHFSRTLAPTVFSFGIHILAALSIYHTVGLGAPDAEYYDRAASSLALGGPEVSVTAGKEGWVLLLAAVYSRLGHVPELGLVLNATFAALTVCIAGRIAAKLSLPVSVTAWITAAFPSGIFWSSLLLRESVSWLLIGLCALAFAGLASGRVRLLDIALVLAALSGLLLVRGTAAIAVAAAGFIAIAYVRRRYLSFLLGALACALIVVTSPLGARLNDIIGGITIETFNTSRTALSRAAATSWPTVEVHGLSSAWEAFLVAFPRVMFGPYPWEWPSMPVPFALDGLVWLVILGLTIRGCLVLKDRRVVILLLPAAALLAALIVGSGNYGTMERLRIQSTFLLIPVAAAGYTSLIPRMAGRSSETDDGKEEKTQEA</sequence>
<evidence type="ECO:0000256" key="1">
    <source>
        <dbReference type="SAM" id="Phobius"/>
    </source>
</evidence>
<name>A0A1I3E0J0_9MICO</name>
<feature type="transmembrane region" description="Helical" evidence="1">
    <location>
        <begin position="103"/>
        <end position="122"/>
    </location>
</feature>
<evidence type="ECO:0000313" key="2">
    <source>
        <dbReference type="EMBL" id="SFH92465.1"/>
    </source>
</evidence>
<evidence type="ECO:0000313" key="4">
    <source>
        <dbReference type="Proteomes" id="UP000199681"/>
    </source>
</evidence>
<dbReference type="Proteomes" id="UP000199681">
    <property type="component" value="Unassembled WGS sequence"/>
</dbReference>
<dbReference type="STRING" id="995038.SAMN05216274_1227"/>
<comment type="caution">
    <text evidence="3">The sequence shown here is derived from an EMBL/GenBank/DDBJ whole genome shotgun (WGS) entry which is preliminary data.</text>
</comment>
<proteinExistence type="predicted"/>